<dbReference type="Proteomes" id="UP001589858">
    <property type="component" value="Unassembled WGS sequence"/>
</dbReference>
<protein>
    <submittedName>
        <fullName evidence="1">DUF5309 family protein</fullName>
    </submittedName>
</protein>
<dbReference type="EMBL" id="JBHLTM010000070">
    <property type="protein sequence ID" value="MFC0686469.1"/>
    <property type="molecule type" value="Genomic_DNA"/>
</dbReference>
<evidence type="ECO:0000313" key="2">
    <source>
        <dbReference type="Proteomes" id="UP001589858"/>
    </source>
</evidence>
<name>A0ABV6SCB5_9SPHN</name>
<organism evidence="1 2">
    <name type="scientific">Novosphingobium clariflavum</name>
    <dbReference type="NCBI Taxonomy" id="2029884"/>
    <lineage>
        <taxon>Bacteria</taxon>
        <taxon>Pseudomonadati</taxon>
        <taxon>Pseudomonadota</taxon>
        <taxon>Alphaproteobacteria</taxon>
        <taxon>Sphingomonadales</taxon>
        <taxon>Sphingomonadaceae</taxon>
        <taxon>Novosphingobium</taxon>
    </lineage>
</organism>
<dbReference type="InterPro" id="IPR035198">
    <property type="entry name" value="SU10_MCP"/>
</dbReference>
<evidence type="ECO:0000313" key="1">
    <source>
        <dbReference type="EMBL" id="MFC0686469.1"/>
    </source>
</evidence>
<proteinExistence type="predicted"/>
<dbReference type="Pfam" id="PF17236">
    <property type="entry name" value="SU10_MCP"/>
    <property type="match status" value="1"/>
</dbReference>
<sequence length="294" mass="32330">MPTYTTYDTVGIKEDVSNTISNLTPTKTPFLSLIGSDTTKSRKFEWLEDSLADPKDNAQVEGFEASDATLSPPEMRENYTQILEKTFKISETEDAVDQHGRARETAYQTVKAGKELKRDLEYAYIGRDQAGVLSTSDVARRTASATKMVDADVTVNAGGAAFTEAHLLEAGQKGYTEGAEPTYLMIKPTDALVVAGFTNAAGRTRDIDGDSRKIVNVVDLYVSPFGEYKVILNRYQLSSVAWLLDPSMWKNVTLRGWSRTPLAKTGDSNRQMLVGEFGLKNTNFKSSPLITGLL</sequence>
<accession>A0ABV6SCB5</accession>
<dbReference type="RefSeq" id="WP_267222506.1">
    <property type="nucleotide sequence ID" value="NZ_JAPCWC010000016.1"/>
</dbReference>
<keyword evidence="2" id="KW-1185">Reference proteome</keyword>
<comment type="caution">
    <text evidence="1">The sequence shown here is derived from an EMBL/GenBank/DDBJ whole genome shotgun (WGS) entry which is preliminary data.</text>
</comment>
<reference evidence="1 2" key="1">
    <citation type="submission" date="2024-09" db="EMBL/GenBank/DDBJ databases">
        <authorList>
            <person name="Sun Q."/>
            <person name="Mori K."/>
        </authorList>
    </citation>
    <scope>NUCLEOTIDE SEQUENCE [LARGE SCALE GENOMIC DNA]</scope>
    <source>
        <strain evidence="1 2">CICC 11035S</strain>
    </source>
</reference>
<gene>
    <name evidence="1" type="ORF">ACFFF8_17940</name>
</gene>